<dbReference type="InterPro" id="IPR036396">
    <property type="entry name" value="Cyt_P450_sf"/>
</dbReference>
<dbReference type="SUPFAM" id="SSF48264">
    <property type="entry name" value="Cytochrome P450"/>
    <property type="match status" value="1"/>
</dbReference>
<comment type="cofactor">
    <cofactor evidence="1 8">
        <name>heme</name>
        <dbReference type="ChEBI" id="CHEBI:30413"/>
    </cofactor>
</comment>
<reference evidence="10 11" key="1">
    <citation type="submission" date="2017-06" db="EMBL/GenBank/DDBJ databases">
        <title>Comparative genomic analysis of Ambrosia Fusariam Clade fungi.</title>
        <authorList>
            <person name="Stajich J.E."/>
            <person name="Carrillo J."/>
            <person name="Kijimoto T."/>
            <person name="Eskalen A."/>
            <person name="O'Donnell K."/>
            <person name="Kasson M."/>
        </authorList>
    </citation>
    <scope>NUCLEOTIDE SEQUENCE [LARGE SCALE GENOMIC DNA]</scope>
    <source>
        <strain evidence="10 11">UCR1854</strain>
    </source>
</reference>
<evidence type="ECO:0000256" key="5">
    <source>
        <dbReference type="ARBA" id="ARBA00023002"/>
    </source>
</evidence>
<keyword evidence="11" id="KW-1185">Reference proteome</keyword>
<dbReference type="PANTHER" id="PTHR24305">
    <property type="entry name" value="CYTOCHROME P450"/>
    <property type="match status" value="1"/>
</dbReference>
<keyword evidence="5 9" id="KW-0560">Oxidoreductase</keyword>
<accession>A0A430M1D3</accession>
<evidence type="ECO:0000256" key="3">
    <source>
        <dbReference type="ARBA" id="ARBA00022617"/>
    </source>
</evidence>
<dbReference type="PRINTS" id="PR00463">
    <property type="entry name" value="EP450I"/>
</dbReference>
<dbReference type="GO" id="GO:0016705">
    <property type="term" value="F:oxidoreductase activity, acting on paired donors, with incorporation or reduction of molecular oxygen"/>
    <property type="evidence" value="ECO:0007669"/>
    <property type="project" value="InterPro"/>
</dbReference>
<keyword evidence="7 9" id="KW-0503">Monooxygenase</keyword>
<evidence type="ECO:0000256" key="1">
    <source>
        <dbReference type="ARBA" id="ARBA00001971"/>
    </source>
</evidence>
<dbReference type="Gene3D" id="1.10.630.10">
    <property type="entry name" value="Cytochrome P450"/>
    <property type="match status" value="1"/>
</dbReference>
<dbReference type="AlphaFoldDB" id="A0A430M1D3"/>
<evidence type="ECO:0000256" key="8">
    <source>
        <dbReference type="PIRSR" id="PIRSR602401-1"/>
    </source>
</evidence>
<evidence type="ECO:0000256" key="2">
    <source>
        <dbReference type="ARBA" id="ARBA00010617"/>
    </source>
</evidence>
<evidence type="ECO:0000313" key="11">
    <source>
        <dbReference type="Proteomes" id="UP000287124"/>
    </source>
</evidence>
<feature type="binding site" description="axial binding residue" evidence="8">
    <location>
        <position position="480"/>
    </location>
    <ligand>
        <name>heme</name>
        <dbReference type="ChEBI" id="CHEBI:30413"/>
    </ligand>
    <ligandPart>
        <name>Fe</name>
        <dbReference type="ChEBI" id="CHEBI:18248"/>
    </ligandPart>
</feature>
<dbReference type="CDD" id="cd11061">
    <property type="entry name" value="CYP67-like"/>
    <property type="match status" value="1"/>
</dbReference>
<dbReference type="PRINTS" id="PR00385">
    <property type="entry name" value="P450"/>
</dbReference>
<proteinExistence type="inferred from homology"/>
<evidence type="ECO:0000256" key="7">
    <source>
        <dbReference type="ARBA" id="ARBA00023033"/>
    </source>
</evidence>
<gene>
    <name evidence="10" type="ORF">BHE90_003690</name>
</gene>
<dbReference type="PROSITE" id="PS00086">
    <property type="entry name" value="CYTOCHROME_P450"/>
    <property type="match status" value="1"/>
</dbReference>
<keyword evidence="6 8" id="KW-0408">Iron</keyword>
<dbReference type="GO" id="GO:0004497">
    <property type="term" value="F:monooxygenase activity"/>
    <property type="evidence" value="ECO:0007669"/>
    <property type="project" value="UniProtKB-KW"/>
</dbReference>
<dbReference type="Proteomes" id="UP000287124">
    <property type="component" value="Unassembled WGS sequence"/>
</dbReference>
<keyword evidence="3 8" id="KW-0349">Heme</keyword>
<protein>
    <submittedName>
        <fullName evidence="10">Uncharacterized protein</fullName>
    </submittedName>
</protein>
<comment type="similarity">
    <text evidence="2 9">Belongs to the cytochrome P450 family.</text>
</comment>
<dbReference type="PANTHER" id="PTHR24305:SF237">
    <property type="entry name" value="CYTOCHROME P450 MONOOXYGENASE ATNE-RELATED"/>
    <property type="match status" value="1"/>
</dbReference>
<dbReference type="InterPro" id="IPR001128">
    <property type="entry name" value="Cyt_P450"/>
</dbReference>
<evidence type="ECO:0000313" key="10">
    <source>
        <dbReference type="EMBL" id="RTE81795.1"/>
    </source>
</evidence>
<dbReference type="GO" id="GO:0020037">
    <property type="term" value="F:heme binding"/>
    <property type="evidence" value="ECO:0007669"/>
    <property type="project" value="InterPro"/>
</dbReference>
<dbReference type="EMBL" id="MIKF01000035">
    <property type="protein sequence ID" value="RTE81795.1"/>
    <property type="molecule type" value="Genomic_DNA"/>
</dbReference>
<sequence length="534" mass="59333">MPHMEGRSHLVQLIQAARNTSPRATGVLLAACLLLSLLWAVVYRLLFHPLARYPGPFLHRISIIPCIWYAYKGSRHVVLAKLHEEYGDIVRYGPNFLSFNNPKAIRGLSPKYVDSVCPSTCTKCVLYLDIYGASSGFVKAKYYSHGPPGHKFTANIVTAVSKAEHGRKRRLMSGAMSDSALRKFEPFVQEKIDLFLKQLMDPKSFNGTVKNLSEWFNFLSYDIMGHLAFGKGFNMLTSDEHHYVQPLIEQFQHRGSVIGTAPWLERFGLARILLGNMMRKQQLFREYATVQAAERIARENRGDGIDDIFRLLMQAKDKETGETMPMEEVAGEAAVLITAGSDTSSTALSGLVHYLAANPACFSKLKTEVKAKFGSLEEIQSGKPLASCVYLKACVDEALRLCPPVPGLLPRENHQGGYVTGVFVPPGIEVGVPIWAIHRKPELFPDPHTFRPERWIENSQEQIDLARSGMMPFSVGTRGCVGKSLAMMELHLITAKLAFIANIEPTGPLGDDYGLKDFFGASRDGPFLKITADV</sequence>
<dbReference type="InterPro" id="IPR002401">
    <property type="entry name" value="Cyt_P450_E_grp-I"/>
</dbReference>
<name>A0A430M1D3_9HYPO</name>
<dbReference type="InterPro" id="IPR017972">
    <property type="entry name" value="Cyt_P450_CS"/>
</dbReference>
<dbReference type="GO" id="GO:0005506">
    <property type="term" value="F:iron ion binding"/>
    <property type="evidence" value="ECO:0007669"/>
    <property type="project" value="InterPro"/>
</dbReference>
<comment type="caution">
    <text evidence="10">The sequence shown here is derived from an EMBL/GenBank/DDBJ whole genome shotgun (WGS) entry which is preliminary data.</text>
</comment>
<evidence type="ECO:0000256" key="4">
    <source>
        <dbReference type="ARBA" id="ARBA00022723"/>
    </source>
</evidence>
<evidence type="ECO:0000256" key="6">
    <source>
        <dbReference type="ARBA" id="ARBA00023004"/>
    </source>
</evidence>
<organism evidence="10 11">
    <name type="scientific">Fusarium euwallaceae</name>
    <dbReference type="NCBI Taxonomy" id="1147111"/>
    <lineage>
        <taxon>Eukaryota</taxon>
        <taxon>Fungi</taxon>
        <taxon>Dikarya</taxon>
        <taxon>Ascomycota</taxon>
        <taxon>Pezizomycotina</taxon>
        <taxon>Sordariomycetes</taxon>
        <taxon>Hypocreomycetidae</taxon>
        <taxon>Hypocreales</taxon>
        <taxon>Nectriaceae</taxon>
        <taxon>Fusarium</taxon>
        <taxon>Fusarium solani species complex</taxon>
    </lineage>
</organism>
<evidence type="ECO:0000256" key="9">
    <source>
        <dbReference type="RuleBase" id="RU000461"/>
    </source>
</evidence>
<dbReference type="Pfam" id="PF00067">
    <property type="entry name" value="p450"/>
    <property type="match status" value="1"/>
</dbReference>
<keyword evidence="4 8" id="KW-0479">Metal-binding</keyword>
<dbReference type="InterPro" id="IPR050121">
    <property type="entry name" value="Cytochrome_P450_monoxygenase"/>
</dbReference>